<evidence type="ECO:0000313" key="8">
    <source>
        <dbReference type="Proteomes" id="UP000182373"/>
    </source>
</evidence>
<reference evidence="8" key="1">
    <citation type="submission" date="2016-11" db="EMBL/GenBank/DDBJ databases">
        <title>Comparative genomic and phenotypic analysis of Granulibacter bethesdensis clinical isolates from patients with chronic granulomatous disease.</title>
        <authorList>
            <person name="Zarember K.A."/>
            <person name="Porcella S.F."/>
            <person name="Chu J."/>
            <person name="Ding L."/>
            <person name="Dahlstrom E."/>
            <person name="Barbian K."/>
            <person name="Martens C."/>
            <person name="Sykora L."/>
            <person name="Kramer S."/>
            <person name="Pettinato A.M."/>
            <person name="Hong H."/>
            <person name="Wald G."/>
            <person name="Berg L.J."/>
            <person name="Rogge L.S."/>
            <person name="Greenberg D.E."/>
            <person name="Falcone E.L."/>
            <person name="Neves J.F."/>
            <person name="Simoes M.J."/>
            <person name="Casal M."/>
            <person name="Rodriguez-Lopez F.C."/>
            <person name="Zelazny A."/>
            <person name="Gallin J.I."/>
            <person name="Holland S.M."/>
        </authorList>
    </citation>
    <scope>NUCLEOTIDE SEQUENCE [LARGE SCALE GENOMIC DNA]</scope>
    <source>
        <strain evidence="8">NIH9.1</strain>
    </source>
</reference>
<accession>A0AAC9KFR8</accession>
<protein>
    <recommendedName>
        <fullName evidence="3">DNA recombination protein RmuC homolog</fullName>
    </recommendedName>
</protein>
<dbReference type="RefSeq" id="WP_072573253.1">
    <property type="nucleotide sequence ID" value="NZ_CP018191.1"/>
</dbReference>
<comment type="similarity">
    <text evidence="2">Belongs to the RmuC family.</text>
</comment>
<organism evidence="7 8">
    <name type="scientific">Granulibacter bethesdensis</name>
    <dbReference type="NCBI Taxonomy" id="364410"/>
    <lineage>
        <taxon>Bacteria</taxon>
        <taxon>Pseudomonadati</taxon>
        <taxon>Pseudomonadota</taxon>
        <taxon>Alphaproteobacteria</taxon>
        <taxon>Acetobacterales</taxon>
        <taxon>Acetobacteraceae</taxon>
        <taxon>Granulibacter</taxon>
    </lineage>
</organism>
<evidence type="ECO:0000313" key="7">
    <source>
        <dbReference type="EMBL" id="APH55493.1"/>
    </source>
</evidence>
<name>A0AAC9KFR8_9PROT</name>
<evidence type="ECO:0000256" key="4">
    <source>
        <dbReference type="ARBA" id="ARBA00023054"/>
    </source>
</evidence>
<dbReference type="EMBL" id="CP018191">
    <property type="protein sequence ID" value="APH55493.1"/>
    <property type="molecule type" value="Genomic_DNA"/>
</dbReference>
<evidence type="ECO:0000256" key="5">
    <source>
        <dbReference type="ARBA" id="ARBA00023172"/>
    </source>
</evidence>
<dbReference type="InterPro" id="IPR003798">
    <property type="entry name" value="DNA_recombination_RmuC"/>
</dbReference>
<dbReference type="GO" id="GO:0006310">
    <property type="term" value="P:DNA recombination"/>
    <property type="evidence" value="ECO:0007669"/>
    <property type="project" value="UniProtKB-KW"/>
</dbReference>
<feature type="region of interest" description="Disordered" evidence="6">
    <location>
        <begin position="401"/>
        <end position="430"/>
    </location>
</feature>
<evidence type="ECO:0000256" key="3">
    <source>
        <dbReference type="ARBA" id="ARBA00021840"/>
    </source>
</evidence>
<dbReference type="PANTHER" id="PTHR30563:SF0">
    <property type="entry name" value="DNA RECOMBINATION PROTEIN RMUC"/>
    <property type="match status" value="1"/>
</dbReference>
<dbReference type="Pfam" id="PF02646">
    <property type="entry name" value="RmuC"/>
    <property type="match status" value="1"/>
</dbReference>
<proteinExistence type="inferred from homology"/>
<evidence type="ECO:0000256" key="6">
    <source>
        <dbReference type="SAM" id="MobiDB-lite"/>
    </source>
</evidence>
<evidence type="ECO:0000256" key="1">
    <source>
        <dbReference type="ARBA" id="ARBA00003416"/>
    </source>
</evidence>
<evidence type="ECO:0000256" key="2">
    <source>
        <dbReference type="ARBA" id="ARBA00009840"/>
    </source>
</evidence>
<comment type="function">
    <text evidence="1">Involved in DNA recombination.</text>
</comment>
<keyword evidence="5" id="KW-0233">DNA recombination</keyword>
<dbReference type="AlphaFoldDB" id="A0AAC9KFR8"/>
<keyword evidence="4" id="KW-0175">Coiled coil</keyword>
<gene>
    <name evidence="7" type="ORF">GbCGDNIH9_2169</name>
</gene>
<dbReference type="Proteomes" id="UP000182373">
    <property type="component" value="Chromosome"/>
</dbReference>
<sequence>MTLDMLALALSALTLLAVLWLVLSLPSRLAAMVEQSDARGRDETEAMRRHLLDMERALSAALRDANTEAMGRIFSEVGTATGALRQDVTGSLGALRDAQGRAIGDLHTALREGLDRLRESNETRLAEIRTAVNEQLHAAVEKQMTESFARVIDQFAAVQKAMGDVQAVTAQIGDIKRLFSNVKTRGGWGEAQVRAMLDDVLPPGSYETNKRLRDDSDEVVEFAVIMPMKGDRPVYLPIDAKFPVEDYERLLAASEAGDVEAERMAVAGLTRRIRDEARKIATKYVLPPRTVEFAVLYVPTDALYAEIARVPGLIDEVGRLHRVLVLGPSVFPALLRTIHLGHVTLALEQKADQIRTLLGATKTEMERMDKVLERLAKQAGTFSNTIESARVRTRAVARTLRSVEGREPEEAENLLATRGDGAEEAEGELF</sequence>
<dbReference type="PANTHER" id="PTHR30563">
    <property type="entry name" value="DNA RECOMBINATION PROTEIN RMUC"/>
    <property type="match status" value="1"/>
</dbReference>